<accession>A0A4Z1PDZ0</accession>
<dbReference type="InterPro" id="IPR029033">
    <property type="entry name" value="His_PPase_superfam"/>
</dbReference>
<dbReference type="GO" id="GO:0005737">
    <property type="term" value="C:cytoplasm"/>
    <property type="evidence" value="ECO:0007669"/>
    <property type="project" value="TreeGrafter"/>
</dbReference>
<dbReference type="SMART" id="SM00855">
    <property type="entry name" value="PGAM"/>
    <property type="match status" value="1"/>
</dbReference>
<dbReference type="GO" id="GO:0016791">
    <property type="term" value="F:phosphatase activity"/>
    <property type="evidence" value="ECO:0007669"/>
    <property type="project" value="TreeGrafter"/>
</dbReference>
<name>A0A4Z1PDZ0_9PEZI</name>
<evidence type="ECO:0000313" key="3">
    <source>
        <dbReference type="Proteomes" id="UP000298493"/>
    </source>
</evidence>
<dbReference type="AlphaFoldDB" id="A0A4Z1PDZ0"/>
<reference evidence="2 3" key="1">
    <citation type="submission" date="2019-04" db="EMBL/GenBank/DDBJ databases">
        <title>High contiguity whole genome sequence and gene annotation resource for two Venturia nashicola isolates.</title>
        <authorList>
            <person name="Prokchorchik M."/>
            <person name="Won K."/>
            <person name="Lee Y."/>
            <person name="Choi E.D."/>
            <person name="Segonzac C."/>
            <person name="Sohn K.H."/>
        </authorList>
    </citation>
    <scope>NUCLEOTIDE SEQUENCE [LARGE SCALE GENOMIC DNA]</scope>
    <source>
        <strain evidence="2 3">PRI2</strain>
    </source>
</reference>
<dbReference type="Gene3D" id="3.40.50.1240">
    <property type="entry name" value="Phosphoglycerate mutase-like"/>
    <property type="match status" value="1"/>
</dbReference>
<sequence>MFSARKKKTIHLIRHCQSTFNVPPHDANKLDPDLTVTGVSQARTLGRSFPYLTTDSLIVASPLRRALNTALHAFGHHLSAANSQILALPELQELSQWPCDTGSSLPSLLTEFRDHPVDFEKVTFDWDSKDGYFSPSERRTLERMKNTRQWLYEQEAQNIVCVGHGHCLQLLVGEGSYEQIRAGLCSPEWQNGEWRSYHIEVGPNWEKQLVETKESLKRRGKHKNVALLEGDGNSIARPVTAPAAAETIPPFKEKSPKSQRRKGSVWFKPGKLKSTKSMDEHQRSTQPKVR</sequence>
<dbReference type="Pfam" id="PF00300">
    <property type="entry name" value="His_Phos_1"/>
    <property type="match status" value="1"/>
</dbReference>
<dbReference type="PANTHER" id="PTHR48100">
    <property type="entry name" value="BROAD-SPECIFICITY PHOSPHATASE YOR283W-RELATED"/>
    <property type="match status" value="1"/>
</dbReference>
<dbReference type="CDD" id="cd07067">
    <property type="entry name" value="HP_PGM_like"/>
    <property type="match status" value="1"/>
</dbReference>
<gene>
    <name evidence="2" type="ORF">E6O75_ATG05665</name>
</gene>
<protein>
    <submittedName>
        <fullName evidence="2">Putative phosphatase SPAC5H10.03</fullName>
    </submittedName>
</protein>
<dbReference type="Proteomes" id="UP000298493">
    <property type="component" value="Unassembled WGS sequence"/>
</dbReference>
<dbReference type="InterPro" id="IPR013078">
    <property type="entry name" value="His_Pase_superF_clade-1"/>
</dbReference>
<evidence type="ECO:0000313" key="2">
    <source>
        <dbReference type="EMBL" id="TID20900.1"/>
    </source>
</evidence>
<comment type="caution">
    <text evidence="2">The sequence shown here is derived from an EMBL/GenBank/DDBJ whole genome shotgun (WGS) entry which is preliminary data.</text>
</comment>
<feature type="region of interest" description="Disordered" evidence="1">
    <location>
        <begin position="238"/>
        <end position="290"/>
    </location>
</feature>
<proteinExistence type="predicted"/>
<keyword evidence="3" id="KW-1185">Reference proteome</keyword>
<dbReference type="SUPFAM" id="SSF53254">
    <property type="entry name" value="Phosphoglycerate mutase-like"/>
    <property type="match status" value="1"/>
</dbReference>
<organism evidence="2 3">
    <name type="scientific">Venturia nashicola</name>
    <dbReference type="NCBI Taxonomy" id="86259"/>
    <lineage>
        <taxon>Eukaryota</taxon>
        <taxon>Fungi</taxon>
        <taxon>Dikarya</taxon>
        <taxon>Ascomycota</taxon>
        <taxon>Pezizomycotina</taxon>
        <taxon>Dothideomycetes</taxon>
        <taxon>Pleosporomycetidae</taxon>
        <taxon>Venturiales</taxon>
        <taxon>Venturiaceae</taxon>
        <taxon>Venturia</taxon>
    </lineage>
</organism>
<dbReference type="PANTHER" id="PTHR48100:SF54">
    <property type="entry name" value="PHOSPHATASE SPAC5H10.03-RELATED"/>
    <property type="match status" value="1"/>
</dbReference>
<evidence type="ECO:0000256" key="1">
    <source>
        <dbReference type="SAM" id="MobiDB-lite"/>
    </source>
</evidence>
<dbReference type="EMBL" id="SNSC02000010">
    <property type="protein sequence ID" value="TID20900.1"/>
    <property type="molecule type" value="Genomic_DNA"/>
</dbReference>
<dbReference type="InterPro" id="IPR050275">
    <property type="entry name" value="PGM_Phosphatase"/>
</dbReference>